<dbReference type="PANTHER" id="PTHR12613:SF0">
    <property type="entry name" value="ERO1-LIKE PROTEIN"/>
    <property type="match status" value="1"/>
</dbReference>
<evidence type="ECO:0000256" key="17">
    <source>
        <dbReference type="PIRSR" id="PIRSR017205-2"/>
    </source>
</evidence>
<evidence type="ECO:0000256" key="12">
    <source>
        <dbReference type="ARBA" id="ARBA00023136"/>
    </source>
</evidence>
<evidence type="ECO:0000313" key="21">
    <source>
        <dbReference type="Proteomes" id="UP000788993"/>
    </source>
</evidence>
<evidence type="ECO:0000256" key="3">
    <source>
        <dbReference type="ARBA" id="ARBA00008277"/>
    </source>
</evidence>
<dbReference type="InterPro" id="IPR007266">
    <property type="entry name" value="Ero1"/>
</dbReference>
<evidence type="ECO:0000256" key="18">
    <source>
        <dbReference type="PIRSR" id="PIRSR017205-3"/>
    </source>
</evidence>
<keyword evidence="11" id="KW-0560">Oxidoreductase</keyword>
<evidence type="ECO:0000256" key="14">
    <source>
        <dbReference type="ARBA" id="ARBA00023180"/>
    </source>
</evidence>
<feature type="signal peptide" evidence="19">
    <location>
        <begin position="1"/>
        <end position="19"/>
    </location>
</feature>
<feature type="chain" id="PRO_5040163566" description="Endoplasmic oxidoreductin-1" evidence="19">
    <location>
        <begin position="20"/>
        <end position="543"/>
    </location>
</feature>
<keyword evidence="15" id="KW-0676">Redox-active center</keyword>
<comment type="cofactor">
    <cofactor evidence="1 17">
        <name>FAD</name>
        <dbReference type="ChEBI" id="CHEBI:57692"/>
    </cofactor>
</comment>
<name>A0A9P8TDA0_9ASCO</name>
<feature type="binding site" evidence="17">
    <location>
        <position position="191"/>
    </location>
    <ligand>
        <name>FAD</name>
        <dbReference type="ChEBI" id="CHEBI:57692"/>
    </ligand>
</feature>
<feature type="disulfide bond" evidence="18">
    <location>
        <begin position="157"/>
        <end position="169"/>
    </location>
</feature>
<feature type="disulfide bond" description="Redox-active" evidence="18">
    <location>
        <begin position="115"/>
        <end position="120"/>
    </location>
</feature>
<comment type="subcellular location">
    <subcellularLocation>
        <location evidence="2">Endoplasmic reticulum membrane</location>
        <topology evidence="2">Peripheral membrane protein</topology>
        <orientation evidence="2">Lumenal side</orientation>
    </subcellularLocation>
</comment>
<feature type="binding site" evidence="17">
    <location>
        <position position="229"/>
    </location>
    <ligand>
        <name>FAD</name>
        <dbReference type="ChEBI" id="CHEBI:57692"/>
    </ligand>
</feature>
<evidence type="ECO:0000256" key="10">
    <source>
        <dbReference type="ARBA" id="ARBA00022982"/>
    </source>
</evidence>
<proteinExistence type="inferred from homology"/>
<evidence type="ECO:0000256" key="16">
    <source>
        <dbReference type="PIRSR" id="PIRSR017205-1"/>
    </source>
</evidence>
<evidence type="ECO:0000313" key="20">
    <source>
        <dbReference type="EMBL" id="KAH3675243.1"/>
    </source>
</evidence>
<comment type="similarity">
    <text evidence="3">Belongs to the EROs family.</text>
</comment>
<dbReference type="GO" id="GO:0071949">
    <property type="term" value="F:FAD binding"/>
    <property type="evidence" value="ECO:0007669"/>
    <property type="project" value="InterPro"/>
</dbReference>
<keyword evidence="12" id="KW-0472">Membrane</keyword>
<reference evidence="20" key="2">
    <citation type="submission" date="2021-01" db="EMBL/GenBank/DDBJ databases">
        <authorList>
            <person name="Schikora-Tamarit M.A."/>
        </authorList>
    </citation>
    <scope>NUCLEOTIDE SEQUENCE</scope>
    <source>
        <strain evidence="20">NCAIM Y.01608</strain>
    </source>
</reference>
<evidence type="ECO:0000256" key="2">
    <source>
        <dbReference type="ARBA" id="ARBA00004367"/>
    </source>
</evidence>
<reference evidence="20" key="1">
    <citation type="journal article" date="2021" name="Open Biol.">
        <title>Shared evolutionary footprints suggest mitochondrial oxidative damage underlies multiple complex I losses in fungi.</title>
        <authorList>
            <person name="Schikora-Tamarit M.A."/>
            <person name="Marcet-Houben M."/>
            <person name="Nosek J."/>
            <person name="Gabaldon T."/>
        </authorList>
    </citation>
    <scope>NUCLEOTIDE SEQUENCE</scope>
    <source>
        <strain evidence="20">NCAIM Y.01608</strain>
    </source>
</reference>
<dbReference type="GO" id="GO:0016972">
    <property type="term" value="F:thiol oxidase activity"/>
    <property type="evidence" value="ECO:0007669"/>
    <property type="project" value="InterPro"/>
</dbReference>
<evidence type="ECO:0000256" key="13">
    <source>
        <dbReference type="ARBA" id="ARBA00023157"/>
    </source>
</evidence>
<evidence type="ECO:0000256" key="15">
    <source>
        <dbReference type="ARBA" id="ARBA00023284"/>
    </source>
</evidence>
<accession>A0A9P8TDA0</accession>
<evidence type="ECO:0000256" key="7">
    <source>
        <dbReference type="ARBA" id="ARBA00022729"/>
    </source>
</evidence>
<dbReference type="GO" id="GO:0034975">
    <property type="term" value="P:protein folding in endoplasmic reticulum"/>
    <property type="evidence" value="ECO:0007669"/>
    <property type="project" value="InterPro"/>
</dbReference>
<comment type="subunit">
    <text evidence="4">May function both as a monomer and a homodimer.</text>
</comment>
<comment type="caution">
    <text evidence="20">The sequence shown here is derived from an EMBL/GenBank/DDBJ whole genome shotgun (WGS) entry which is preliminary data.</text>
</comment>
<feature type="active site" evidence="16">
    <location>
        <position position="369"/>
    </location>
</feature>
<dbReference type="PIRSF" id="PIRSF017205">
    <property type="entry name" value="ERO1"/>
    <property type="match status" value="1"/>
</dbReference>
<keyword evidence="5" id="KW-0813">Transport</keyword>
<evidence type="ECO:0000256" key="1">
    <source>
        <dbReference type="ARBA" id="ARBA00001974"/>
    </source>
</evidence>
<keyword evidence="9 17" id="KW-0274">FAD</keyword>
<feature type="binding site" evidence="17">
    <location>
        <position position="189"/>
    </location>
    <ligand>
        <name>FAD</name>
        <dbReference type="ChEBI" id="CHEBI:57692"/>
    </ligand>
</feature>
<protein>
    <recommendedName>
        <fullName evidence="22">Endoplasmic oxidoreductin-1</fullName>
    </recommendedName>
</protein>
<keyword evidence="10" id="KW-0249">Electron transport</keyword>
<dbReference type="SUPFAM" id="SSF110019">
    <property type="entry name" value="ERO1-like"/>
    <property type="match status" value="1"/>
</dbReference>
<dbReference type="EMBL" id="JAEUBD010000382">
    <property type="protein sequence ID" value="KAH3675243.1"/>
    <property type="molecule type" value="Genomic_DNA"/>
</dbReference>
<feature type="disulfide bond" description="Redox-active" evidence="18">
    <location>
        <begin position="366"/>
        <end position="369"/>
    </location>
</feature>
<dbReference type="AlphaFoldDB" id="A0A9P8TDA0"/>
<dbReference type="Proteomes" id="UP000788993">
    <property type="component" value="Unassembled WGS sequence"/>
</dbReference>
<dbReference type="GO" id="GO:0005789">
    <property type="term" value="C:endoplasmic reticulum membrane"/>
    <property type="evidence" value="ECO:0007669"/>
    <property type="project" value="UniProtKB-SubCell"/>
</dbReference>
<evidence type="ECO:0000256" key="6">
    <source>
        <dbReference type="ARBA" id="ARBA00022630"/>
    </source>
</evidence>
<dbReference type="Pfam" id="PF04137">
    <property type="entry name" value="ERO1"/>
    <property type="match status" value="1"/>
</dbReference>
<evidence type="ECO:0000256" key="4">
    <source>
        <dbReference type="ARBA" id="ARBA00011802"/>
    </source>
</evidence>
<keyword evidence="6" id="KW-0285">Flavoprotein</keyword>
<feature type="active site" description="Nucleophile" evidence="16">
    <location>
        <position position="366"/>
    </location>
</feature>
<dbReference type="PANTHER" id="PTHR12613">
    <property type="entry name" value="ERO1-RELATED"/>
    <property type="match status" value="1"/>
</dbReference>
<keyword evidence="8" id="KW-0256">Endoplasmic reticulum</keyword>
<gene>
    <name evidence="20" type="ORF">OGATHE_001583</name>
</gene>
<feature type="binding site" evidence="17">
    <location>
        <position position="202"/>
    </location>
    <ligand>
        <name>FAD</name>
        <dbReference type="ChEBI" id="CHEBI:57692"/>
    </ligand>
</feature>
<dbReference type="GO" id="GO:0015035">
    <property type="term" value="F:protein-disulfide reductase activity"/>
    <property type="evidence" value="ECO:0007669"/>
    <property type="project" value="InterPro"/>
</dbReference>
<keyword evidence="21" id="KW-1185">Reference proteome</keyword>
<keyword evidence="14" id="KW-0325">Glycoprotein</keyword>
<evidence type="ECO:0000256" key="5">
    <source>
        <dbReference type="ARBA" id="ARBA00022448"/>
    </source>
</evidence>
<feature type="binding site" evidence="17">
    <location>
        <position position="261"/>
    </location>
    <ligand>
        <name>FAD</name>
        <dbReference type="ChEBI" id="CHEBI:57692"/>
    </ligand>
</feature>
<evidence type="ECO:0000256" key="19">
    <source>
        <dbReference type="SAM" id="SignalP"/>
    </source>
</evidence>
<evidence type="ECO:0008006" key="22">
    <source>
        <dbReference type="Google" id="ProtNLM"/>
    </source>
</evidence>
<evidence type="ECO:0000256" key="8">
    <source>
        <dbReference type="ARBA" id="ARBA00022824"/>
    </source>
</evidence>
<evidence type="ECO:0000256" key="11">
    <source>
        <dbReference type="ARBA" id="ARBA00023002"/>
    </source>
</evidence>
<organism evidence="20 21">
    <name type="scientific">Ogataea polymorpha</name>
    <dbReference type="NCBI Taxonomy" id="460523"/>
    <lineage>
        <taxon>Eukaryota</taxon>
        <taxon>Fungi</taxon>
        <taxon>Dikarya</taxon>
        <taxon>Ascomycota</taxon>
        <taxon>Saccharomycotina</taxon>
        <taxon>Pichiomycetes</taxon>
        <taxon>Pichiales</taxon>
        <taxon>Pichiaceae</taxon>
        <taxon>Ogataea</taxon>
    </lineage>
</organism>
<evidence type="ECO:0000256" key="9">
    <source>
        <dbReference type="ARBA" id="ARBA00022827"/>
    </source>
</evidence>
<keyword evidence="13 18" id="KW-1015">Disulfide bond</keyword>
<sequence length="543" mass="62854">MRINTLIGTAAACLACARGFGLQEVSSLEPKPDTLPAQYQYENFHQFENTPFKDWDRFVHTVIKDSSNVTFADINELNERTRPLLQRLTNENFFKIFRLNLYKECPFWSNSEGFCMHKSCAVDTIDDWKDLPDIWQPEALGKIETISKEPPSTNGSCIATGAKVGKDYCEVDEVNDETVYVNLVDNPERFTGYGGDQSFQIWRSIYNENCFNLGAEQCFEKNFFYRLVSGMHSSISTHLSNEHLNFQTKEYEPNLKQFMIRVGDFPDRIENLYMNYILVLKALIKLEQSGVLDELAFCDDGNFQSKEKELKSELHEMVRLYYRLGDSHECLFNENTLFQNDDAGQLKDEFRQRFINVSRVMDCVQCDRCRLWGKLQTTGYGTALKILFELDQRDRLSTDFQISKIELIALVNTFDRLSKSIASINNFKKMYDAALRQEEDGAVTTAQDFLFTQASDNAVLGETSRSPSDMKFPPPRSGIDLAAAFKQELGNVLDALHFIFSSYKLFPKMVYNWVLIRAVYYWNTFVGHVHEDFDVNRLYRLEL</sequence>
<feature type="binding site" evidence="17">
    <location>
        <position position="232"/>
    </location>
    <ligand>
        <name>FAD</name>
        <dbReference type="ChEBI" id="CHEBI:57692"/>
    </ligand>
</feature>
<dbReference type="InterPro" id="IPR037192">
    <property type="entry name" value="ERO1-like_sf"/>
</dbReference>
<keyword evidence="7 19" id="KW-0732">Signal</keyword>